<dbReference type="EC" id="4.1.99.22" evidence="11"/>
<feature type="binding site" evidence="11">
    <location>
        <position position="21"/>
    </location>
    <ligand>
        <name>[4Fe-4S] cluster</name>
        <dbReference type="ChEBI" id="CHEBI:49883"/>
        <label>1</label>
        <note>4Fe-4S-S-AdoMet</note>
    </ligand>
</feature>
<dbReference type="CDD" id="cd01335">
    <property type="entry name" value="Radical_SAM"/>
    <property type="match status" value="1"/>
</dbReference>
<dbReference type="RefSeq" id="WP_010879498.1">
    <property type="nucleotide sequence ID" value="NZ_FJNF01000191.1"/>
</dbReference>
<dbReference type="Pfam" id="PF06463">
    <property type="entry name" value="Mob_synth_C"/>
    <property type="match status" value="1"/>
</dbReference>
<feature type="domain" description="Radical SAM core" evidence="12">
    <location>
        <begin position="5"/>
        <end position="230"/>
    </location>
</feature>
<dbReference type="InterPro" id="IPR000385">
    <property type="entry name" value="MoaA_NifB_PqqE_Fe-S-bd_CS"/>
</dbReference>
<comment type="caution">
    <text evidence="11">Lacks conserved residue(s) required for the propagation of feature annotation.</text>
</comment>
<dbReference type="SMR" id="A0A101E1R9"/>
<dbReference type="SFLD" id="SFLDS00029">
    <property type="entry name" value="Radical_SAM"/>
    <property type="match status" value="1"/>
</dbReference>
<dbReference type="InterPro" id="IPR058240">
    <property type="entry name" value="rSAM_sf"/>
</dbReference>
<dbReference type="InterPro" id="IPR007197">
    <property type="entry name" value="rSAM"/>
</dbReference>
<name>A0A101E1R9_ARCFL</name>
<keyword evidence="9 11" id="KW-0456">Lyase</keyword>
<comment type="function">
    <text evidence="11">Catalyzes the cyclization of GTP to (8S)-3',8-cyclo-7,8-dihydroguanosine 5'-triphosphate.</text>
</comment>
<dbReference type="InterPro" id="IPR040064">
    <property type="entry name" value="MoaA-like"/>
</dbReference>
<evidence type="ECO:0000256" key="1">
    <source>
        <dbReference type="ARBA" id="ARBA00022485"/>
    </source>
</evidence>
<dbReference type="GO" id="GO:0061799">
    <property type="term" value="F:cyclic pyranopterin monophosphate synthase activity"/>
    <property type="evidence" value="ECO:0007669"/>
    <property type="project" value="TreeGrafter"/>
</dbReference>
<evidence type="ECO:0000259" key="12">
    <source>
        <dbReference type="PROSITE" id="PS51918"/>
    </source>
</evidence>
<keyword evidence="5 11" id="KW-0408">Iron</keyword>
<dbReference type="Pfam" id="PF04055">
    <property type="entry name" value="Radical_SAM"/>
    <property type="match status" value="1"/>
</dbReference>
<dbReference type="Gene3D" id="3.20.20.70">
    <property type="entry name" value="Aldolase class I"/>
    <property type="match status" value="1"/>
</dbReference>
<comment type="catalytic activity">
    <reaction evidence="10 11">
        <text>GTP + AH2 + S-adenosyl-L-methionine = (8S)-3',8-cyclo-7,8-dihydroguanosine 5'-triphosphate + 5'-deoxyadenosine + L-methionine + A + H(+)</text>
        <dbReference type="Rhea" id="RHEA:49576"/>
        <dbReference type="ChEBI" id="CHEBI:13193"/>
        <dbReference type="ChEBI" id="CHEBI:15378"/>
        <dbReference type="ChEBI" id="CHEBI:17319"/>
        <dbReference type="ChEBI" id="CHEBI:17499"/>
        <dbReference type="ChEBI" id="CHEBI:37565"/>
        <dbReference type="ChEBI" id="CHEBI:57844"/>
        <dbReference type="ChEBI" id="CHEBI:59789"/>
        <dbReference type="ChEBI" id="CHEBI:131766"/>
        <dbReference type="EC" id="4.1.99.22"/>
    </reaction>
</comment>
<dbReference type="PROSITE" id="PS51918">
    <property type="entry name" value="RADICAL_SAM"/>
    <property type="match status" value="1"/>
</dbReference>
<feature type="binding site" evidence="11">
    <location>
        <position position="89"/>
    </location>
    <ligand>
        <name>GTP</name>
        <dbReference type="ChEBI" id="CHEBI:37565"/>
    </ligand>
</feature>
<feature type="binding site" evidence="11">
    <location>
        <position position="14"/>
    </location>
    <ligand>
        <name>GTP</name>
        <dbReference type="ChEBI" id="CHEBI:37565"/>
    </ligand>
</feature>
<keyword evidence="3 11" id="KW-0479">Metal-binding</keyword>
<dbReference type="PROSITE" id="PS01305">
    <property type="entry name" value="MOAA_NIFB_PQQE"/>
    <property type="match status" value="1"/>
</dbReference>
<reference evidence="15 16" key="2">
    <citation type="journal article" date="2015" name="MBio">
        <title>Genome-Resolved Metagenomic Analysis Reveals Roles for Candidate Phyla and Other Microbial Community Members in Biogeochemical Transformations in Oil Reservoirs.</title>
        <authorList>
            <person name="Hu P."/>
            <person name="Tom L."/>
            <person name="Singh A."/>
            <person name="Thomas B.C."/>
            <person name="Baker B.J."/>
            <person name="Piceno Y.M."/>
            <person name="Andersen G.L."/>
            <person name="Banfield J.F."/>
        </authorList>
    </citation>
    <scope>NUCLEOTIDE SEQUENCE [LARGE SCALE GENOMIC DNA]</scope>
</reference>
<evidence type="ECO:0000256" key="5">
    <source>
        <dbReference type="ARBA" id="ARBA00023004"/>
    </source>
</evidence>
<evidence type="ECO:0000313" key="14">
    <source>
        <dbReference type="EMBL" id="KUK07021.1"/>
    </source>
</evidence>
<evidence type="ECO:0000313" key="16">
    <source>
        <dbReference type="Proteomes" id="UP000054307"/>
    </source>
</evidence>
<evidence type="ECO:0000256" key="2">
    <source>
        <dbReference type="ARBA" id="ARBA00022691"/>
    </source>
</evidence>
<feature type="binding site" evidence="11">
    <location>
        <position position="113"/>
    </location>
    <ligand>
        <name>S-adenosyl-L-methionine</name>
        <dbReference type="ChEBI" id="CHEBI:59789"/>
    </ligand>
</feature>
<feature type="binding site" evidence="11">
    <location>
        <position position="248"/>
    </location>
    <ligand>
        <name>[4Fe-4S] cluster</name>
        <dbReference type="ChEBI" id="CHEBI:49883"/>
        <label>2</label>
        <note>4Fe-4S-substrate</note>
    </ligand>
</feature>
<accession>A0A101E1R9</accession>
<feature type="binding site" evidence="11">
    <location>
        <position position="245"/>
    </location>
    <ligand>
        <name>[4Fe-4S] cluster</name>
        <dbReference type="ChEBI" id="CHEBI:49883"/>
        <label>2</label>
        <note>4Fe-4S-substrate</note>
    </ligand>
</feature>
<dbReference type="EMBL" id="LGEX01000014">
    <property type="protein sequence ID" value="KUK07021.1"/>
    <property type="molecule type" value="Genomic_DNA"/>
</dbReference>
<feature type="binding site" evidence="11">
    <location>
        <position position="65"/>
    </location>
    <ligand>
        <name>S-adenosyl-L-methionine</name>
        <dbReference type="ChEBI" id="CHEBI:59789"/>
    </ligand>
</feature>
<dbReference type="NCBIfam" id="NF001199">
    <property type="entry name" value="PRK00164.2-1"/>
    <property type="match status" value="1"/>
</dbReference>
<dbReference type="InterPro" id="IPR013485">
    <property type="entry name" value="MoaA_arc"/>
</dbReference>
<evidence type="ECO:0000256" key="6">
    <source>
        <dbReference type="ARBA" id="ARBA00023014"/>
    </source>
</evidence>
<sequence>MLKDEYGRVVTNLRIAVTKKCNLRCFYCHKEGESNPGEEISAERIVEIARAFKELGVRKLKITGGEPLLRKDLPDIILNLPEFEEISMTTNGILLEKYAEELRECGLSRVNVSLDTLDAEKYRWITGGGEVQKVVNGIEKACEVGLTPVKINMLVLGGVNDNEVDELLEFTNSFNRGNTKAILQVIELVPFPGFEKYFFDISTIEEKYARMATQRRVRAMHRRTQYFTPKGVIEFVKPMDNTAFCMHCNRMRVTSDGKLKPCLLRNETITIDGKHGEELARAIIETVRKREPYFKG</sequence>
<dbReference type="InterPro" id="IPR010505">
    <property type="entry name" value="MoaA_twitch"/>
</dbReference>
<evidence type="ECO:0000256" key="7">
    <source>
        <dbReference type="ARBA" id="ARBA00023134"/>
    </source>
</evidence>
<comment type="pathway">
    <text evidence="11">Cofactor biosynthesis; molybdopterin biosynthesis.</text>
</comment>
<evidence type="ECO:0000256" key="9">
    <source>
        <dbReference type="ARBA" id="ARBA00023239"/>
    </source>
</evidence>
<evidence type="ECO:0000256" key="3">
    <source>
        <dbReference type="ARBA" id="ARBA00022723"/>
    </source>
</evidence>
<evidence type="ECO:0000256" key="10">
    <source>
        <dbReference type="ARBA" id="ARBA00048697"/>
    </source>
</evidence>
<feature type="binding site" evidence="11">
    <location>
        <position position="262"/>
    </location>
    <ligand>
        <name>[4Fe-4S] cluster</name>
        <dbReference type="ChEBI" id="CHEBI:49883"/>
        <label>2</label>
        <note>4Fe-4S-substrate</note>
    </ligand>
</feature>
<comment type="caution">
    <text evidence="14">The sequence shown here is derived from an EMBL/GenBank/DDBJ whole genome shotgun (WGS) entry which is preliminary data.</text>
</comment>
<evidence type="ECO:0000313" key="15">
    <source>
        <dbReference type="Proteomes" id="UP000054015"/>
    </source>
</evidence>
<dbReference type="CDD" id="cd21117">
    <property type="entry name" value="Twitch_MoaA"/>
    <property type="match status" value="1"/>
</dbReference>
<dbReference type="SMART" id="SM00729">
    <property type="entry name" value="Elp3"/>
    <property type="match status" value="1"/>
</dbReference>
<dbReference type="SFLD" id="SFLDG01067">
    <property type="entry name" value="SPASM/twitch_domain_containing"/>
    <property type="match status" value="1"/>
</dbReference>
<dbReference type="GO" id="GO:0006777">
    <property type="term" value="P:Mo-molybdopterin cofactor biosynthetic process"/>
    <property type="evidence" value="ECO:0007669"/>
    <property type="project" value="UniProtKB-UniRule"/>
</dbReference>
<dbReference type="PANTHER" id="PTHR22960:SF0">
    <property type="entry name" value="MOLYBDENUM COFACTOR BIOSYNTHESIS PROTEIN 1"/>
    <property type="match status" value="1"/>
</dbReference>
<dbReference type="GO" id="GO:0051539">
    <property type="term" value="F:4 iron, 4 sulfur cluster binding"/>
    <property type="evidence" value="ECO:0007669"/>
    <property type="project" value="UniProtKB-UniRule"/>
</dbReference>
<reference evidence="14" key="1">
    <citation type="journal article" date="2015" name="MBio">
        <title>Genome-resolved metagenomic analysis reveals roles for candidate phyla and other microbial community members in biogeochemical transformations in oil reservoirs.</title>
        <authorList>
            <person name="Hu P."/>
            <person name="Tom L."/>
            <person name="Singh A."/>
            <person name="Thomas B.C."/>
            <person name="Baker B.J."/>
            <person name="Piceno Y.M."/>
            <person name="Andersen G.L."/>
            <person name="Banfield J.F."/>
        </authorList>
    </citation>
    <scope>NUCLEOTIDE SEQUENCE [LARGE SCALE GENOMIC DNA]</scope>
    <source>
        <strain evidence="14">49_2300</strain>
        <strain evidence="13">49_95</strain>
    </source>
</reference>
<keyword evidence="2 11" id="KW-0949">S-adenosyl-L-methionine</keyword>
<proteinExistence type="inferred from homology"/>
<gene>
    <name evidence="11" type="primary">moaA</name>
    <name evidence="13" type="ORF">XD40_0812</name>
    <name evidence="14" type="ORF">XD48_0733</name>
</gene>
<dbReference type="OMA" id="QMSECFC"/>
<evidence type="ECO:0000256" key="11">
    <source>
        <dbReference type="HAMAP-Rule" id="MF_01225"/>
    </source>
</evidence>
<dbReference type="NCBIfam" id="TIGR02668">
    <property type="entry name" value="moaA_archaeal"/>
    <property type="match status" value="1"/>
</dbReference>
<dbReference type="HAMAP" id="MF_01225_A">
    <property type="entry name" value="MoaA_A"/>
    <property type="match status" value="1"/>
</dbReference>
<dbReference type="AlphaFoldDB" id="A0A101E1R9"/>
<feature type="binding site" evidence="11">
    <location>
        <position position="61"/>
    </location>
    <ligand>
        <name>GTP</name>
        <dbReference type="ChEBI" id="CHEBI:37565"/>
    </ligand>
</feature>
<dbReference type="SUPFAM" id="SSF102114">
    <property type="entry name" value="Radical SAM enzymes"/>
    <property type="match status" value="1"/>
</dbReference>
<dbReference type="InterPro" id="IPR050105">
    <property type="entry name" value="MoCo_biosynth_MoaA/MoaC"/>
</dbReference>
<evidence type="ECO:0000256" key="8">
    <source>
        <dbReference type="ARBA" id="ARBA00023150"/>
    </source>
</evidence>
<keyword evidence="6 11" id="KW-0411">Iron-sulfur</keyword>
<organism evidence="14 15">
    <name type="scientific">Archaeoglobus fulgidus</name>
    <dbReference type="NCBI Taxonomy" id="2234"/>
    <lineage>
        <taxon>Archaea</taxon>
        <taxon>Methanobacteriati</taxon>
        <taxon>Methanobacteriota</taxon>
        <taxon>Archaeoglobi</taxon>
        <taxon>Archaeoglobales</taxon>
        <taxon>Archaeoglobaceae</taxon>
        <taxon>Archaeoglobus</taxon>
    </lineage>
</organism>
<dbReference type="UniPathway" id="UPA00344"/>
<feature type="binding site" evidence="11">
    <location>
        <position position="150"/>
    </location>
    <ligand>
        <name>GTP</name>
        <dbReference type="ChEBI" id="CHEBI:37565"/>
    </ligand>
</feature>
<feature type="binding site" evidence="11">
    <location>
        <position position="28"/>
    </location>
    <ligand>
        <name>[4Fe-4S] cluster</name>
        <dbReference type="ChEBI" id="CHEBI:49883"/>
        <label>1</label>
        <note>4Fe-4S-S-AdoMet</note>
    </ligand>
</feature>
<dbReference type="SFLD" id="SFLDG01383">
    <property type="entry name" value="cyclic_pyranopterin_phosphate"/>
    <property type="match status" value="1"/>
</dbReference>
<dbReference type="EMBL" id="LGEQ01000011">
    <property type="protein sequence ID" value="KUJ93991.1"/>
    <property type="molecule type" value="Genomic_DNA"/>
</dbReference>
<dbReference type="GO" id="GO:1904047">
    <property type="term" value="F:S-adenosyl-L-methionine binding"/>
    <property type="evidence" value="ECO:0007669"/>
    <property type="project" value="UniProtKB-UniRule"/>
</dbReference>
<feature type="binding site" evidence="11">
    <location>
        <position position="27"/>
    </location>
    <ligand>
        <name>S-adenosyl-L-methionine</name>
        <dbReference type="ChEBI" id="CHEBI:59789"/>
    </ligand>
</feature>
<keyword evidence="8 11" id="KW-0501">Molybdenum cofactor biosynthesis</keyword>
<dbReference type="GO" id="GO:0046872">
    <property type="term" value="F:metal ion binding"/>
    <property type="evidence" value="ECO:0007669"/>
    <property type="project" value="UniProtKB-KW"/>
</dbReference>
<dbReference type="PATRIC" id="fig|2234.6.peg.1227"/>
<evidence type="ECO:0000313" key="13">
    <source>
        <dbReference type="EMBL" id="KUJ93991.1"/>
    </source>
</evidence>
<dbReference type="GO" id="GO:0005525">
    <property type="term" value="F:GTP binding"/>
    <property type="evidence" value="ECO:0007669"/>
    <property type="project" value="UniProtKB-UniRule"/>
</dbReference>
<evidence type="ECO:0000256" key="4">
    <source>
        <dbReference type="ARBA" id="ARBA00022741"/>
    </source>
</evidence>
<dbReference type="Proteomes" id="UP000054307">
    <property type="component" value="Unassembled WGS sequence"/>
</dbReference>
<protein>
    <recommendedName>
        <fullName evidence="11">Probable GTP 3',8-cyclase</fullName>
        <ecNumber evidence="11">4.1.99.22</ecNumber>
    </recommendedName>
    <alternativeName>
        <fullName evidence="11">Molybdenum cofactor biosynthesis protein A</fullName>
    </alternativeName>
</protein>
<dbReference type="Proteomes" id="UP000054015">
    <property type="component" value="Unassembled WGS sequence"/>
</dbReference>
<dbReference type="SFLD" id="SFLDG01386">
    <property type="entry name" value="main_SPASM_domain-containing"/>
    <property type="match status" value="1"/>
</dbReference>
<feature type="binding site" evidence="11">
    <location>
        <begin position="250"/>
        <end position="252"/>
    </location>
    <ligand>
        <name>GTP</name>
        <dbReference type="ChEBI" id="CHEBI:37565"/>
    </ligand>
</feature>
<dbReference type="PANTHER" id="PTHR22960">
    <property type="entry name" value="MOLYBDOPTERIN COFACTOR SYNTHESIS PROTEIN A"/>
    <property type="match status" value="1"/>
</dbReference>
<dbReference type="GO" id="GO:0061798">
    <property type="term" value="F:GTP 3',8'-cyclase activity"/>
    <property type="evidence" value="ECO:0007669"/>
    <property type="project" value="UniProtKB-UniRule"/>
</dbReference>
<keyword evidence="1 11" id="KW-0004">4Fe-4S</keyword>
<comment type="similarity">
    <text evidence="11">Belongs to the radical SAM superfamily. MoaA family.</text>
</comment>
<dbReference type="InterPro" id="IPR006638">
    <property type="entry name" value="Elp3/MiaA/NifB-like_rSAM"/>
</dbReference>
<dbReference type="GeneID" id="1485231"/>
<feature type="binding site" evidence="11">
    <location>
        <position position="25"/>
    </location>
    <ligand>
        <name>[4Fe-4S] cluster</name>
        <dbReference type="ChEBI" id="CHEBI:49883"/>
        <label>1</label>
        <note>4Fe-4S-S-AdoMet</note>
    </ligand>
</feature>
<keyword evidence="4 11" id="KW-0547">Nucleotide-binding</keyword>
<dbReference type="InterPro" id="IPR013785">
    <property type="entry name" value="Aldolase_TIM"/>
</dbReference>
<comment type="cofactor">
    <cofactor evidence="11">
        <name>[4Fe-4S] cluster</name>
        <dbReference type="ChEBI" id="CHEBI:49883"/>
    </cofactor>
    <text evidence="11">Binds 2 [4Fe-4S] clusters. Binds 1 [4Fe-4S] cluster coordinated with 3 cysteines and an exchangeable S-adenosyl-L-methionine and 1 [4Fe-4S] cluster coordinated with 3 cysteines and the GTP-derived substrate.</text>
</comment>
<keyword evidence="7 11" id="KW-0342">GTP-binding</keyword>